<dbReference type="RefSeq" id="WP_058592755.1">
    <property type="nucleotide sequence ID" value="NZ_LDRK01000006.1"/>
</dbReference>
<feature type="compositionally biased region" description="Basic and acidic residues" evidence="3">
    <location>
        <begin position="177"/>
        <end position="186"/>
    </location>
</feature>
<dbReference type="InterPro" id="IPR009057">
    <property type="entry name" value="Homeodomain-like_sf"/>
</dbReference>
<dbReference type="InterPro" id="IPR050109">
    <property type="entry name" value="HTH-type_TetR-like_transc_reg"/>
</dbReference>
<dbReference type="GO" id="GO:0003700">
    <property type="term" value="F:DNA-binding transcription factor activity"/>
    <property type="evidence" value="ECO:0007669"/>
    <property type="project" value="TreeGrafter"/>
</dbReference>
<evidence type="ECO:0000256" key="3">
    <source>
        <dbReference type="SAM" id="MobiDB-lite"/>
    </source>
</evidence>
<dbReference type="InterPro" id="IPR001647">
    <property type="entry name" value="HTH_TetR"/>
</dbReference>
<dbReference type="Proteomes" id="UP000070810">
    <property type="component" value="Unassembled WGS sequence"/>
</dbReference>
<dbReference type="InterPro" id="IPR036271">
    <property type="entry name" value="Tet_transcr_reg_TetR-rel_C_sf"/>
</dbReference>
<feature type="domain" description="HTH tetR-type" evidence="4">
    <location>
        <begin position="5"/>
        <end position="65"/>
    </location>
</feature>
<dbReference type="PANTHER" id="PTHR30055:SF200">
    <property type="entry name" value="HTH-TYPE TRANSCRIPTIONAL REPRESSOR BDCR"/>
    <property type="match status" value="1"/>
</dbReference>
<dbReference type="GO" id="GO:0000976">
    <property type="term" value="F:transcription cis-regulatory region binding"/>
    <property type="evidence" value="ECO:0007669"/>
    <property type="project" value="TreeGrafter"/>
</dbReference>
<dbReference type="EMBL" id="LDRK01000006">
    <property type="protein sequence ID" value="KTR87298.1"/>
    <property type="molecule type" value="Genomic_DNA"/>
</dbReference>
<dbReference type="OrthoDB" id="4214267at2"/>
<dbReference type="SUPFAM" id="SSF46689">
    <property type="entry name" value="Homeodomain-like"/>
    <property type="match status" value="1"/>
</dbReference>
<dbReference type="SUPFAM" id="SSF48498">
    <property type="entry name" value="Tetracyclin repressor-like, C-terminal domain"/>
    <property type="match status" value="1"/>
</dbReference>
<evidence type="ECO:0000259" key="4">
    <source>
        <dbReference type="PROSITE" id="PS50977"/>
    </source>
</evidence>
<feature type="region of interest" description="Disordered" evidence="3">
    <location>
        <begin position="165"/>
        <end position="206"/>
    </location>
</feature>
<reference evidence="5 6" key="1">
    <citation type="journal article" date="2016" name="Front. Microbiol.">
        <title>Genomic Resource of Rice Seed Associated Bacteria.</title>
        <authorList>
            <person name="Midha S."/>
            <person name="Bansal K."/>
            <person name="Sharma S."/>
            <person name="Kumar N."/>
            <person name="Patil P.P."/>
            <person name="Chaudhry V."/>
            <person name="Patil P.B."/>
        </authorList>
    </citation>
    <scope>NUCLEOTIDE SEQUENCE [LARGE SCALE GENOMIC DNA]</scope>
    <source>
        <strain evidence="5 6">NS354</strain>
    </source>
</reference>
<evidence type="ECO:0000256" key="1">
    <source>
        <dbReference type="ARBA" id="ARBA00023125"/>
    </source>
</evidence>
<dbReference type="PROSITE" id="PS50977">
    <property type="entry name" value="HTH_TETR_2"/>
    <property type="match status" value="1"/>
</dbReference>
<accession>A0A147ES66</accession>
<dbReference type="PANTHER" id="PTHR30055">
    <property type="entry name" value="HTH-TYPE TRANSCRIPTIONAL REGULATOR RUTR"/>
    <property type="match status" value="1"/>
</dbReference>
<feature type="DNA-binding region" description="H-T-H motif" evidence="2">
    <location>
        <begin position="28"/>
        <end position="47"/>
    </location>
</feature>
<name>A0A147ES66_9MICO</name>
<protein>
    <submittedName>
        <fullName evidence="5">TetR family transcriptional regulator</fullName>
    </submittedName>
</protein>
<keyword evidence="6" id="KW-1185">Reference proteome</keyword>
<dbReference type="PATRIC" id="fig|1079994.3.peg.2138"/>
<comment type="caution">
    <text evidence="5">The sequence shown here is derived from an EMBL/GenBank/DDBJ whole genome shotgun (WGS) entry which is preliminary data.</text>
</comment>
<evidence type="ECO:0000313" key="5">
    <source>
        <dbReference type="EMBL" id="KTR87298.1"/>
    </source>
</evidence>
<dbReference type="Pfam" id="PF00440">
    <property type="entry name" value="TetR_N"/>
    <property type="match status" value="1"/>
</dbReference>
<evidence type="ECO:0000256" key="2">
    <source>
        <dbReference type="PROSITE-ProRule" id="PRU00335"/>
    </source>
</evidence>
<evidence type="ECO:0000313" key="6">
    <source>
        <dbReference type="Proteomes" id="UP000070810"/>
    </source>
</evidence>
<proteinExistence type="predicted"/>
<gene>
    <name evidence="5" type="ORF">NS354_00965</name>
</gene>
<sequence length="206" mass="22202">MPLRPSTEHRILDAAEDLFFTRGIAATPIDAVTARAGVSPATLYRGYASKDALLAAVLERRHRAWTTAWEDAIAQAPDDAGRLLAIFDALDAFREQPRGSRWCAFLAASAEYAAAPPEVARAVSADTASMRSRLAELAAPIAGDRAPELAEQLLLIVTGDLAMRLRQPTRQPGSQTGDERGDERGRGTGVARDVAAAIIERRSEQR</sequence>
<organism evidence="5 6">
    <name type="scientific">Leucobacter chromiiresistens</name>
    <dbReference type="NCBI Taxonomy" id="1079994"/>
    <lineage>
        <taxon>Bacteria</taxon>
        <taxon>Bacillati</taxon>
        <taxon>Actinomycetota</taxon>
        <taxon>Actinomycetes</taxon>
        <taxon>Micrococcales</taxon>
        <taxon>Microbacteriaceae</taxon>
        <taxon>Leucobacter</taxon>
    </lineage>
</organism>
<dbReference type="Gene3D" id="1.10.357.10">
    <property type="entry name" value="Tetracycline Repressor, domain 2"/>
    <property type="match status" value="1"/>
</dbReference>
<dbReference type="AlphaFoldDB" id="A0A147ES66"/>
<dbReference type="PRINTS" id="PR00455">
    <property type="entry name" value="HTHTETR"/>
</dbReference>
<keyword evidence="1 2" id="KW-0238">DNA-binding</keyword>